<dbReference type="Proteomes" id="UP000014074">
    <property type="component" value="Unassembled WGS sequence"/>
</dbReference>
<keyword evidence="2" id="KW-1185">Reference proteome</keyword>
<proteinExistence type="predicted"/>
<evidence type="ECO:0008006" key="3">
    <source>
        <dbReference type="Google" id="ProtNLM"/>
    </source>
</evidence>
<reference evidence="2" key="1">
    <citation type="journal article" date="2013" name="Genome Announc.">
        <title>Draft genome sequence of the ascomycete Phaeoacremonium aleophilum strain UCR-PA7, a causal agent of the esca disease complex in grapevines.</title>
        <authorList>
            <person name="Blanco-Ulate B."/>
            <person name="Rolshausen P."/>
            <person name="Cantu D."/>
        </authorList>
    </citation>
    <scope>NUCLEOTIDE SEQUENCE [LARGE SCALE GENOMIC DNA]</scope>
    <source>
        <strain evidence="2">UCR-PA7</strain>
    </source>
</reference>
<organism evidence="1 2">
    <name type="scientific">Phaeoacremonium minimum (strain UCR-PA7)</name>
    <name type="common">Esca disease fungus</name>
    <name type="synonym">Togninia minima</name>
    <dbReference type="NCBI Taxonomy" id="1286976"/>
    <lineage>
        <taxon>Eukaryota</taxon>
        <taxon>Fungi</taxon>
        <taxon>Dikarya</taxon>
        <taxon>Ascomycota</taxon>
        <taxon>Pezizomycotina</taxon>
        <taxon>Sordariomycetes</taxon>
        <taxon>Sordariomycetidae</taxon>
        <taxon>Togniniales</taxon>
        <taxon>Togniniaceae</taxon>
        <taxon>Phaeoacremonium</taxon>
    </lineage>
</organism>
<dbReference type="SUPFAM" id="SSF53474">
    <property type="entry name" value="alpha/beta-Hydrolases"/>
    <property type="match status" value="1"/>
</dbReference>
<dbReference type="KEGG" id="tmn:UCRPA7_4634"/>
<dbReference type="HOGENOM" id="CLU_017835_0_0_1"/>
<accession>R8BKB0</accession>
<dbReference type="InterPro" id="IPR029058">
    <property type="entry name" value="AB_hydrolase_fold"/>
</dbReference>
<dbReference type="AlphaFoldDB" id="R8BKB0"/>
<dbReference type="EMBL" id="KB933129">
    <property type="protein sequence ID" value="EON99746.1"/>
    <property type="molecule type" value="Genomic_DNA"/>
</dbReference>
<evidence type="ECO:0000313" key="2">
    <source>
        <dbReference type="Proteomes" id="UP000014074"/>
    </source>
</evidence>
<name>R8BKB0_PHAM7</name>
<protein>
    <recommendedName>
        <fullName evidence="3">Alpha/beta hydrolase fold-3 domain-containing protein</fullName>
    </recommendedName>
</protein>
<dbReference type="OrthoDB" id="5396420at2759"/>
<dbReference type="eggNOG" id="ENOG502ST7S">
    <property type="taxonomic scope" value="Eukaryota"/>
</dbReference>
<dbReference type="GeneID" id="19325104"/>
<dbReference type="Gene3D" id="3.40.50.1820">
    <property type="entry name" value="alpha/beta hydrolase"/>
    <property type="match status" value="1"/>
</dbReference>
<dbReference type="RefSeq" id="XP_007915376.1">
    <property type="nucleotide sequence ID" value="XM_007917185.1"/>
</dbReference>
<sequence>MPSQLTKLPTFLNRFPTASIHYRWSETLDEVNAIVTKPDETGEGSGEPPTWLHWPTPIHDTLFGYEWIINNLCPSNTQRRDVYVYGSFIGASLAASLALTESHAHQRMAVRGLLAFNGIYNWTTFLPDHPVNKVKTQSIFDTPHRDAEGTTFHFLKQQIPGLFKSPTNLFDPFASPVLFFHTAGLLVPNSFTDSTVPSSLLRAIDALSGDAHAEEPTVETAFKTPRKGYLAFPPRQSSLKIPESLLLHEMPPPISTAGLGFGRRRRSRRVLTAKGEKSGVNNFQTQAEELAGMMRRSINKLELKERMKWDEDFDDWDHEAERRVRTADVGRVEGVGFELSEHGQELAVSWLEEKMSG</sequence>
<evidence type="ECO:0000313" key="1">
    <source>
        <dbReference type="EMBL" id="EON99746.1"/>
    </source>
</evidence>
<gene>
    <name evidence="1" type="ORF">UCRPA7_4634</name>
</gene>